<accession>A0A822XZQ3</accession>
<dbReference type="EMBL" id="DUZY01000002">
    <property type="protein sequence ID" value="DAD27134.1"/>
    <property type="molecule type" value="Genomic_DNA"/>
</dbReference>
<comment type="caution">
    <text evidence="1">The sequence shown here is derived from an EMBL/GenBank/DDBJ whole genome shotgun (WGS) entry which is preliminary data.</text>
</comment>
<protein>
    <submittedName>
        <fullName evidence="1">Uncharacterized protein</fullName>
    </submittedName>
</protein>
<evidence type="ECO:0000313" key="1">
    <source>
        <dbReference type="EMBL" id="DAD27134.1"/>
    </source>
</evidence>
<proteinExistence type="predicted"/>
<gene>
    <name evidence="1" type="ORF">HUJ06_028602</name>
</gene>
<dbReference type="AlphaFoldDB" id="A0A822XZQ3"/>
<evidence type="ECO:0000313" key="2">
    <source>
        <dbReference type="Proteomes" id="UP000607653"/>
    </source>
</evidence>
<sequence>MAELTCFNVKTSKALKNCEKTDGGTNRDLPIQNLLVASMAELTETCAPLRTAKKLMAELTEIYLSKISWLLQ</sequence>
<keyword evidence="2" id="KW-1185">Reference proteome</keyword>
<dbReference type="Proteomes" id="UP000607653">
    <property type="component" value="Unassembled WGS sequence"/>
</dbReference>
<name>A0A822XZQ3_NELNU</name>
<organism evidence="1 2">
    <name type="scientific">Nelumbo nucifera</name>
    <name type="common">Sacred lotus</name>
    <dbReference type="NCBI Taxonomy" id="4432"/>
    <lineage>
        <taxon>Eukaryota</taxon>
        <taxon>Viridiplantae</taxon>
        <taxon>Streptophyta</taxon>
        <taxon>Embryophyta</taxon>
        <taxon>Tracheophyta</taxon>
        <taxon>Spermatophyta</taxon>
        <taxon>Magnoliopsida</taxon>
        <taxon>Proteales</taxon>
        <taxon>Nelumbonaceae</taxon>
        <taxon>Nelumbo</taxon>
    </lineage>
</organism>
<reference evidence="1 2" key="1">
    <citation type="journal article" date="2020" name="Mol. Biol. Evol.">
        <title>Distinct Expression and Methylation Patterns for Genes with Different Fates following a Single Whole-Genome Duplication in Flowering Plants.</title>
        <authorList>
            <person name="Shi T."/>
            <person name="Rahmani R.S."/>
            <person name="Gugger P.F."/>
            <person name="Wang M."/>
            <person name="Li H."/>
            <person name="Zhang Y."/>
            <person name="Li Z."/>
            <person name="Wang Q."/>
            <person name="Van de Peer Y."/>
            <person name="Marchal K."/>
            <person name="Chen J."/>
        </authorList>
    </citation>
    <scope>NUCLEOTIDE SEQUENCE [LARGE SCALE GENOMIC DNA]</scope>
    <source>
        <tissue evidence="1">Leaf</tissue>
    </source>
</reference>